<accession>M5F513</accession>
<proteinExistence type="predicted"/>
<dbReference type="Proteomes" id="UP000012062">
    <property type="component" value="Unassembled WGS sequence"/>
</dbReference>
<keyword evidence="2" id="KW-1185">Reference proteome</keyword>
<evidence type="ECO:0000313" key="2">
    <source>
        <dbReference type="Proteomes" id="UP000012062"/>
    </source>
</evidence>
<organism evidence="1 2">
    <name type="scientific">Mesorhizobium metallidurans STM 2683</name>
    <dbReference type="NCBI Taxonomy" id="1297569"/>
    <lineage>
        <taxon>Bacteria</taxon>
        <taxon>Pseudomonadati</taxon>
        <taxon>Pseudomonadota</taxon>
        <taxon>Alphaproteobacteria</taxon>
        <taxon>Hyphomicrobiales</taxon>
        <taxon>Phyllobacteriaceae</taxon>
        <taxon>Mesorhizobium</taxon>
    </lineage>
</organism>
<reference evidence="1 2" key="1">
    <citation type="submission" date="2013-02" db="EMBL/GenBank/DDBJ databases">
        <authorList>
            <person name="Genoscope - CEA"/>
        </authorList>
    </citation>
    <scope>NUCLEOTIDE SEQUENCE [LARGE SCALE GENOMIC DNA]</scope>
    <source>
        <strain evidence="1 2">STM 2683</strain>
    </source>
</reference>
<dbReference type="AlphaFoldDB" id="M5F513"/>
<gene>
    <name evidence="1" type="ORF">MESS2_440076</name>
</gene>
<dbReference type="EMBL" id="CAUM01000111">
    <property type="protein sequence ID" value="CCV06971.1"/>
    <property type="molecule type" value="Genomic_DNA"/>
</dbReference>
<sequence>MQELTATQSSASCALAKASSKACTCSPMVSQLLSMTLDKAVFSGTPKIGALTKSIMTS</sequence>
<protein>
    <submittedName>
        <fullName evidence="1">Uncharacterized protein</fullName>
    </submittedName>
</protein>
<evidence type="ECO:0000313" key="1">
    <source>
        <dbReference type="EMBL" id="CCV06971.1"/>
    </source>
</evidence>
<comment type="caution">
    <text evidence="1">The sequence shown here is derived from an EMBL/GenBank/DDBJ whole genome shotgun (WGS) entry which is preliminary data.</text>
</comment>
<name>M5F513_9HYPH</name>